<feature type="region of interest" description="Disordered" evidence="1">
    <location>
        <begin position="1"/>
        <end position="21"/>
    </location>
</feature>
<evidence type="ECO:0000313" key="2">
    <source>
        <dbReference type="EMBL" id="CAA9358148.1"/>
    </source>
</evidence>
<protein>
    <submittedName>
        <fullName evidence="2">Uncharacterized protein</fullName>
    </submittedName>
</protein>
<dbReference type="EMBL" id="CADCTV010000744">
    <property type="protein sequence ID" value="CAA9358148.1"/>
    <property type="molecule type" value="Genomic_DNA"/>
</dbReference>
<accession>A0A6J4MFR4</accession>
<evidence type="ECO:0000256" key="1">
    <source>
        <dbReference type="SAM" id="MobiDB-lite"/>
    </source>
</evidence>
<dbReference type="AlphaFoldDB" id="A0A6J4MFR4"/>
<sequence>MKVVDFGSFGTPVPEAYPMSD</sequence>
<reference evidence="2" key="1">
    <citation type="submission" date="2020-02" db="EMBL/GenBank/DDBJ databases">
        <authorList>
            <person name="Meier V. D."/>
        </authorList>
    </citation>
    <scope>NUCLEOTIDE SEQUENCE</scope>
    <source>
        <strain evidence="2">AVDCRST_MAG89</strain>
    </source>
</reference>
<feature type="non-terminal residue" evidence="2">
    <location>
        <position position="21"/>
    </location>
</feature>
<proteinExistence type="predicted"/>
<organism evidence="2">
    <name type="scientific">uncultured Gemmatimonadota bacterium</name>
    <dbReference type="NCBI Taxonomy" id="203437"/>
    <lineage>
        <taxon>Bacteria</taxon>
        <taxon>Pseudomonadati</taxon>
        <taxon>Gemmatimonadota</taxon>
        <taxon>environmental samples</taxon>
    </lineage>
</organism>
<name>A0A6J4MFR4_9BACT</name>
<gene>
    <name evidence="2" type="ORF">AVDCRST_MAG89-3569</name>
</gene>